<keyword evidence="1" id="KW-1133">Transmembrane helix</keyword>
<dbReference type="EMBL" id="LSLI01000116">
    <property type="protein sequence ID" value="KXS30942.1"/>
    <property type="molecule type" value="Genomic_DNA"/>
</dbReference>
<keyword evidence="2" id="KW-0808">Transferase</keyword>
<dbReference type="GO" id="GO:0016740">
    <property type="term" value="F:transferase activity"/>
    <property type="evidence" value="ECO:0007669"/>
    <property type="project" value="UniProtKB-KW"/>
</dbReference>
<reference evidence="2 3" key="1">
    <citation type="submission" date="2016-02" db="EMBL/GenBank/DDBJ databases">
        <authorList>
            <person name="Wen L."/>
            <person name="He K."/>
            <person name="Yang H."/>
        </authorList>
    </citation>
    <scope>NUCLEOTIDE SEQUENCE [LARGE SCALE GENOMIC DNA]</scope>
    <source>
        <strain evidence="2">ShG14-8</strain>
    </source>
</reference>
<dbReference type="Proteomes" id="UP000070578">
    <property type="component" value="Unassembled WGS sequence"/>
</dbReference>
<feature type="non-terminal residue" evidence="2">
    <location>
        <position position="180"/>
    </location>
</feature>
<accession>A0A139BPR1</accession>
<name>A0A139BPR1_9PROT</name>
<evidence type="ECO:0000313" key="3">
    <source>
        <dbReference type="Proteomes" id="UP000070578"/>
    </source>
</evidence>
<feature type="transmembrane region" description="Helical" evidence="1">
    <location>
        <begin position="65"/>
        <end position="85"/>
    </location>
</feature>
<comment type="caution">
    <text evidence="2">The sequence shown here is derived from an EMBL/GenBank/DDBJ whole genome shotgun (WGS) entry which is preliminary data.</text>
</comment>
<keyword evidence="1" id="KW-0812">Transmembrane</keyword>
<protein>
    <submittedName>
        <fullName evidence="2">Glycosyl transferase, family 2</fullName>
    </submittedName>
</protein>
<feature type="transmembrane region" description="Helical" evidence="1">
    <location>
        <begin position="97"/>
        <end position="125"/>
    </location>
</feature>
<dbReference type="AlphaFoldDB" id="A0A139BPR1"/>
<reference evidence="2 3" key="2">
    <citation type="submission" date="2016-03" db="EMBL/GenBank/DDBJ databases">
        <title>New uncultured bacterium of the family Gallionellaceae from acid mine drainage: description and reconstruction of genome based on metagenomic analysis of microbial community.</title>
        <authorList>
            <person name="Kadnikov V."/>
            <person name="Ivasenko D."/>
            <person name="Beletsky A."/>
            <person name="Mardanov A."/>
            <person name="Danilova E."/>
            <person name="Pimenov N."/>
            <person name="Karnachuk O."/>
            <person name="Ravin N."/>
        </authorList>
    </citation>
    <scope>NUCLEOTIDE SEQUENCE [LARGE SCALE GENOMIC DNA]</scope>
    <source>
        <strain evidence="2">ShG14-8</strain>
    </source>
</reference>
<proteinExistence type="predicted"/>
<organism evidence="2 3">
    <name type="scientific">Candidatus Gallionella acididurans</name>
    <dbReference type="NCBI Taxonomy" id="1796491"/>
    <lineage>
        <taxon>Bacteria</taxon>
        <taxon>Pseudomonadati</taxon>
        <taxon>Pseudomonadota</taxon>
        <taxon>Betaproteobacteria</taxon>
        <taxon>Nitrosomonadales</taxon>
        <taxon>Gallionellaceae</taxon>
        <taxon>Gallionella</taxon>
    </lineage>
</organism>
<gene>
    <name evidence="2" type="ORF">AWT59_2928</name>
</gene>
<keyword evidence="1" id="KW-0472">Membrane</keyword>
<evidence type="ECO:0000313" key="2">
    <source>
        <dbReference type="EMBL" id="KXS30942.1"/>
    </source>
</evidence>
<evidence type="ECO:0000256" key="1">
    <source>
        <dbReference type="SAM" id="Phobius"/>
    </source>
</evidence>
<sequence>MNPNGITAVTGPKIAPPIRRGSMVPRPWTGFWRGLWIALFRRTGLIQGADHPSPSWKTAASVRRMALAVLVIASGVLAASLLYHTEMVGSSNPVLHFIQLVLFALLLGWVTAGFVTALMGLWVLWRPDPHALSIDVARRQTLSRDARTAIIMPICNEPVGPVFAGLRATCESLADSEGAD</sequence>